<evidence type="ECO:0000313" key="5">
    <source>
        <dbReference type="Proteomes" id="UP000614610"/>
    </source>
</evidence>
<keyword evidence="3" id="KW-0234">DNA repair</keyword>
<dbReference type="Pfam" id="PF07061">
    <property type="entry name" value="Swi5"/>
    <property type="match status" value="1"/>
</dbReference>
<accession>A0A8H8VIV1</accession>
<evidence type="ECO:0000313" key="4">
    <source>
        <dbReference type="EMBL" id="KAF3219852.1"/>
    </source>
</evidence>
<dbReference type="PANTHER" id="PTHR28529">
    <property type="entry name" value="DNA REPAIR PROTEIN SWI5 HOMOLOG"/>
    <property type="match status" value="1"/>
</dbReference>
<evidence type="ECO:0000256" key="2">
    <source>
        <dbReference type="ARBA" id="ARBA00022763"/>
    </source>
</evidence>
<name>A0A8H8VIV1_ORBOL</name>
<comment type="caution">
    <text evidence="4">The sequence shown here is derived from an EMBL/GenBank/DDBJ whole genome shotgun (WGS) entry which is preliminary data.</text>
</comment>
<evidence type="ECO:0000256" key="3">
    <source>
        <dbReference type="ARBA" id="ARBA00023204"/>
    </source>
</evidence>
<protein>
    <recommendedName>
        <fullName evidence="6">Swi5-domain-containing protein</fullName>
    </recommendedName>
</protein>
<evidence type="ECO:0008006" key="6">
    <source>
        <dbReference type="Google" id="ProtNLM"/>
    </source>
</evidence>
<comment type="similarity">
    <text evidence="1">Belongs to the SWI5/SAE3 family.</text>
</comment>
<dbReference type="Proteomes" id="UP000614610">
    <property type="component" value="Unassembled WGS sequence"/>
</dbReference>
<dbReference type="OrthoDB" id="255837at2759"/>
<dbReference type="GO" id="GO:0010772">
    <property type="term" value="P:meiotic DNA recombinase assembly involved in reciprocal meiotic recombination"/>
    <property type="evidence" value="ECO:0007669"/>
    <property type="project" value="TreeGrafter"/>
</dbReference>
<evidence type="ECO:0000256" key="1">
    <source>
        <dbReference type="ARBA" id="ARBA00008060"/>
    </source>
</evidence>
<dbReference type="GO" id="GO:0000709">
    <property type="term" value="P:meiotic joint molecule formation"/>
    <property type="evidence" value="ECO:0007669"/>
    <property type="project" value="TreeGrafter"/>
</dbReference>
<dbReference type="AlphaFoldDB" id="A0A8H8VIV1"/>
<dbReference type="EMBL" id="WIWT01000008">
    <property type="protein sequence ID" value="KAF3219852.1"/>
    <property type="molecule type" value="Genomic_DNA"/>
</dbReference>
<keyword evidence="2" id="KW-0227">DNA damage</keyword>
<dbReference type="PANTHER" id="PTHR28529:SF2">
    <property type="entry name" value="DNA REPAIR PROTEIN SWI5 HOMOLOG"/>
    <property type="match status" value="1"/>
</dbReference>
<proteinExistence type="inferred from homology"/>
<gene>
    <name evidence="4" type="ORF">TWF679_010308</name>
</gene>
<dbReference type="GO" id="GO:0032798">
    <property type="term" value="C:Swi5-Sfr1 complex"/>
    <property type="evidence" value="ECO:0007669"/>
    <property type="project" value="TreeGrafter"/>
</dbReference>
<sequence length="129" mass="14278">MASQQSPPSVPSSEDAKLSAKEIKYRSEMIMAHDRSKLQDSLITQISTLESQLESLNSQVSSTTGKLEIDGSNDYNRNPPKATIKQHIKLLHDFNEIRDVGLHLIGMIADERGVGLKEILGEFGVTEKD</sequence>
<dbReference type="InterPro" id="IPR010760">
    <property type="entry name" value="DNA-repair_Swi5"/>
</dbReference>
<reference evidence="4" key="1">
    <citation type="submission" date="2019-06" db="EMBL/GenBank/DDBJ databases">
        <authorList>
            <person name="Palmer J.M."/>
        </authorList>
    </citation>
    <scope>NUCLEOTIDE SEQUENCE</scope>
    <source>
        <strain evidence="4">TWF679</strain>
    </source>
</reference>
<organism evidence="4 5">
    <name type="scientific">Orbilia oligospora</name>
    <name type="common">Nematode-trapping fungus</name>
    <name type="synonym">Arthrobotrys oligospora</name>
    <dbReference type="NCBI Taxonomy" id="2813651"/>
    <lineage>
        <taxon>Eukaryota</taxon>
        <taxon>Fungi</taxon>
        <taxon>Dikarya</taxon>
        <taxon>Ascomycota</taxon>
        <taxon>Pezizomycotina</taxon>
        <taxon>Orbiliomycetes</taxon>
        <taxon>Orbiliales</taxon>
        <taxon>Orbiliaceae</taxon>
        <taxon>Orbilia</taxon>
    </lineage>
</organism>
<dbReference type="Gene3D" id="1.20.5.170">
    <property type="match status" value="1"/>
</dbReference>
<dbReference type="GO" id="GO:0034974">
    <property type="term" value="C:Swi5-Swi2 complex"/>
    <property type="evidence" value="ECO:0007669"/>
    <property type="project" value="TreeGrafter"/>
</dbReference>